<name>A0ABN2CIV7_9ACTN</name>
<proteinExistence type="predicted"/>
<evidence type="ECO:0000313" key="1">
    <source>
        <dbReference type="EMBL" id="GAA1559410.1"/>
    </source>
</evidence>
<gene>
    <name evidence="1" type="ORF">GCM10009741_75550</name>
</gene>
<keyword evidence="2" id="KW-1185">Reference proteome</keyword>
<dbReference type="SUPFAM" id="SSF56024">
    <property type="entry name" value="Phospholipase D/nuclease"/>
    <property type="match status" value="1"/>
</dbReference>
<dbReference type="InterPro" id="IPR010982">
    <property type="entry name" value="Lambda_DNA-bd_dom_sf"/>
</dbReference>
<dbReference type="Proteomes" id="UP001500363">
    <property type="component" value="Unassembled WGS sequence"/>
</dbReference>
<dbReference type="SUPFAM" id="SSF47413">
    <property type="entry name" value="lambda repressor-like DNA-binding domains"/>
    <property type="match status" value="1"/>
</dbReference>
<dbReference type="InterPro" id="IPR001387">
    <property type="entry name" value="Cro/C1-type_HTH"/>
</dbReference>
<dbReference type="RefSeq" id="WP_344183049.1">
    <property type="nucleotide sequence ID" value="NZ_BAAANC010000005.1"/>
</dbReference>
<dbReference type="CDD" id="cd00093">
    <property type="entry name" value="HTH_XRE"/>
    <property type="match status" value="1"/>
</dbReference>
<accession>A0ABN2CIV7</accession>
<comment type="caution">
    <text evidence="1">The sequence shown here is derived from an EMBL/GenBank/DDBJ whole genome shotgun (WGS) entry which is preliminary data.</text>
</comment>
<protein>
    <submittedName>
        <fullName evidence="1">XRE family transcriptional regulator</fullName>
    </submittedName>
</protein>
<dbReference type="Gene3D" id="3.30.870.10">
    <property type="entry name" value="Endonuclease Chain A"/>
    <property type="match status" value="1"/>
</dbReference>
<organism evidence="1 2">
    <name type="scientific">Kribbella lupini</name>
    <dbReference type="NCBI Taxonomy" id="291602"/>
    <lineage>
        <taxon>Bacteria</taxon>
        <taxon>Bacillati</taxon>
        <taxon>Actinomycetota</taxon>
        <taxon>Actinomycetes</taxon>
        <taxon>Propionibacteriales</taxon>
        <taxon>Kribbellaceae</taxon>
        <taxon>Kribbella</taxon>
    </lineage>
</organism>
<evidence type="ECO:0000313" key="2">
    <source>
        <dbReference type="Proteomes" id="UP001500363"/>
    </source>
</evidence>
<dbReference type="CDD" id="cd00138">
    <property type="entry name" value="PLDc_SF"/>
    <property type="match status" value="1"/>
</dbReference>
<sequence length="246" mass="27439">MNEALRRAMFAARLSDDEIAVQLGVDVKTVGRWVRGRTPSARHRGPLARLLRLEEPDLWPEVLTLRGVRATPTEVVAVYPQRNLVTREAWIDLFESAEKQIDILAYAALFLAEDKRLVDLLAAKADGGVVVNLALGNPQAAEVRHRGTAEKIGESLSAKIRNALVRYRPLLDRPGVTLRLHDTVLYNSMYRADGQVLVNQHVFGLPAAQAPVFHLRWLEGGEMFDLYMESFAEVWRAARPADGVVG</sequence>
<dbReference type="EMBL" id="BAAANC010000005">
    <property type="protein sequence ID" value="GAA1559410.1"/>
    <property type="molecule type" value="Genomic_DNA"/>
</dbReference>
<reference evidence="1 2" key="1">
    <citation type="journal article" date="2019" name="Int. J. Syst. Evol. Microbiol.">
        <title>The Global Catalogue of Microorganisms (GCM) 10K type strain sequencing project: providing services to taxonomists for standard genome sequencing and annotation.</title>
        <authorList>
            <consortium name="The Broad Institute Genomics Platform"/>
            <consortium name="The Broad Institute Genome Sequencing Center for Infectious Disease"/>
            <person name="Wu L."/>
            <person name="Ma J."/>
        </authorList>
    </citation>
    <scope>NUCLEOTIDE SEQUENCE [LARGE SCALE GENOMIC DNA]</scope>
    <source>
        <strain evidence="1 2">JCM 14303</strain>
    </source>
</reference>